<accession>A0A4Q4Z5C9</accession>
<evidence type="ECO:0008006" key="4">
    <source>
        <dbReference type="Google" id="ProtNLM"/>
    </source>
</evidence>
<feature type="transmembrane region" description="Helical" evidence="1">
    <location>
        <begin position="130"/>
        <end position="150"/>
    </location>
</feature>
<reference evidence="2 3" key="1">
    <citation type="submission" date="2019-01" db="EMBL/GenBank/DDBJ databases">
        <title>Nocardioides guangzhouensis sp. nov., an actinobacterium isolated from soil.</title>
        <authorList>
            <person name="Fu Y."/>
            <person name="Cai Y."/>
            <person name="Lin Z."/>
            <person name="Chen P."/>
        </authorList>
    </citation>
    <scope>NUCLEOTIDE SEQUENCE [LARGE SCALE GENOMIC DNA]</scope>
    <source>
        <strain evidence="2 3">130</strain>
    </source>
</reference>
<organism evidence="2 3">
    <name type="scientific">Nocardioides guangzhouensis</name>
    <dbReference type="NCBI Taxonomy" id="2497878"/>
    <lineage>
        <taxon>Bacteria</taxon>
        <taxon>Bacillati</taxon>
        <taxon>Actinomycetota</taxon>
        <taxon>Actinomycetes</taxon>
        <taxon>Propionibacteriales</taxon>
        <taxon>Nocardioidaceae</taxon>
        <taxon>Nocardioides</taxon>
    </lineage>
</organism>
<dbReference type="SUPFAM" id="SSF56300">
    <property type="entry name" value="Metallo-dependent phosphatases"/>
    <property type="match status" value="1"/>
</dbReference>
<dbReference type="RefSeq" id="WP_134720159.1">
    <property type="nucleotide sequence ID" value="NZ_SDKM01000039.1"/>
</dbReference>
<sequence>MPVTVTPVLGQSNSRLFGGALVRPQYARLPLLDKAVGVDVDANINLLVPSDKETRSYLTSLWENPEPAIGRIRDTARRHVLAWAVAGFAAGLALDGAALFLWRRRRARLARYPTEQAELIDAYNRPLRRAVIAACIAAVLALDIAAARTYTHEDDHAILPSAALEGTALEGTQVTGLLADALPFTSVLRPRTEFYDKVSRNLETALAEQSSLTRQDGEVSFVLAEDFEDVNGMARQVGLAARLIDANFIALTGDLTFAGRREETYLLDTIDYYSDKMPVWFAPGLHDTTTIVDAAITRGWHVADGTTHAVDGLTLLAAADPRISTVGDFGVGTVRRDPDVDVDTFVHATAEASCATSTDFVLLHDHLLGERVAGEGCQDVAVLDGRSYRFLGPRQVTTATGRQTIEFTIGSAGGHIDTRPNAGVIRHPARFAILYVATATKETSYSVVTVRPDATVSVTPQTLLSDAQAEEVHARTGRRIPHGVTAAALSNRASTG</sequence>
<evidence type="ECO:0000256" key="1">
    <source>
        <dbReference type="SAM" id="Phobius"/>
    </source>
</evidence>
<keyword evidence="1" id="KW-0812">Transmembrane</keyword>
<gene>
    <name evidence="2" type="ORF">EKO23_20415</name>
</gene>
<keyword evidence="3" id="KW-1185">Reference proteome</keyword>
<protein>
    <recommendedName>
        <fullName evidence="4">Metallophosphoesterase</fullName>
    </recommendedName>
</protein>
<keyword evidence="1" id="KW-1133">Transmembrane helix</keyword>
<dbReference type="Proteomes" id="UP000295198">
    <property type="component" value="Unassembled WGS sequence"/>
</dbReference>
<dbReference type="InterPro" id="IPR029052">
    <property type="entry name" value="Metallo-depent_PP-like"/>
</dbReference>
<keyword evidence="1" id="KW-0472">Membrane</keyword>
<comment type="caution">
    <text evidence="2">The sequence shown here is derived from an EMBL/GenBank/DDBJ whole genome shotgun (WGS) entry which is preliminary data.</text>
</comment>
<dbReference type="OrthoDB" id="5241348at2"/>
<evidence type="ECO:0000313" key="3">
    <source>
        <dbReference type="Proteomes" id="UP000295198"/>
    </source>
</evidence>
<evidence type="ECO:0000313" key="2">
    <source>
        <dbReference type="EMBL" id="RYP82980.1"/>
    </source>
</evidence>
<dbReference type="EMBL" id="SDKM01000039">
    <property type="protein sequence ID" value="RYP82980.1"/>
    <property type="molecule type" value="Genomic_DNA"/>
</dbReference>
<dbReference type="AlphaFoldDB" id="A0A4Q4Z5C9"/>
<proteinExistence type="predicted"/>
<name>A0A4Q4Z5C9_9ACTN</name>
<feature type="transmembrane region" description="Helical" evidence="1">
    <location>
        <begin position="80"/>
        <end position="102"/>
    </location>
</feature>